<dbReference type="Proteomes" id="UP000053593">
    <property type="component" value="Unassembled WGS sequence"/>
</dbReference>
<evidence type="ECO:0000313" key="2">
    <source>
        <dbReference type="Proteomes" id="UP000053593"/>
    </source>
</evidence>
<dbReference type="AlphaFoldDB" id="A0A0D0C7R0"/>
<dbReference type="OrthoDB" id="3022886at2759"/>
<dbReference type="HOGENOM" id="CLU_067870_0_0_1"/>
<dbReference type="EMBL" id="KN834883">
    <property type="protein sequence ID" value="KIK50833.1"/>
    <property type="molecule type" value="Genomic_DNA"/>
</dbReference>
<name>A0A0D0C7R0_9AGAR</name>
<evidence type="ECO:0000313" key="1">
    <source>
        <dbReference type="EMBL" id="KIK50833.1"/>
    </source>
</evidence>
<protein>
    <submittedName>
        <fullName evidence="1">Uncharacterized protein</fullName>
    </submittedName>
</protein>
<organism evidence="1 2">
    <name type="scientific">Collybiopsis luxurians FD-317 M1</name>
    <dbReference type="NCBI Taxonomy" id="944289"/>
    <lineage>
        <taxon>Eukaryota</taxon>
        <taxon>Fungi</taxon>
        <taxon>Dikarya</taxon>
        <taxon>Basidiomycota</taxon>
        <taxon>Agaricomycotina</taxon>
        <taxon>Agaricomycetes</taxon>
        <taxon>Agaricomycetidae</taxon>
        <taxon>Agaricales</taxon>
        <taxon>Marasmiineae</taxon>
        <taxon>Omphalotaceae</taxon>
        <taxon>Collybiopsis</taxon>
        <taxon>Collybiopsis luxurians</taxon>
    </lineage>
</organism>
<sequence>MTLLHSYAKGVGFRRWLLRSDCPPLLKQCHNLLNKVYNFSPSDGTSVAEPHPKKIPSQLAKLLGSSDHRTIHLHSRIEAPTGAYAVKGTPGRGNSFVCFRLSGEREWKAGEILYIFEQGNKVKIVLQQLVELDQPEQDPFCGWWGGGFEAKLVSASVSSDLKIIDQECIVGHAAYWNLVDGLAAVVNLSQVKDSVTVKESKIHDRLLQE</sequence>
<proteinExistence type="predicted"/>
<accession>A0A0D0C7R0</accession>
<keyword evidence="2" id="KW-1185">Reference proteome</keyword>
<reference evidence="1 2" key="1">
    <citation type="submission" date="2014-04" db="EMBL/GenBank/DDBJ databases">
        <title>Evolutionary Origins and Diversification of the Mycorrhizal Mutualists.</title>
        <authorList>
            <consortium name="DOE Joint Genome Institute"/>
            <consortium name="Mycorrhizal Genomics Consortium"/>
            <person name="Kohler A."/>
            <person name="Kuo A."/>
            <person name="Nagy L.G."/>
            <person name="Floudas D."/>
            <person name="Copeland A."/>
            <person name="Barry K.W."/>
            <person name="Cichocki N."/>
            <person name="Veneault-Fourrey C."/>
            <person name="LaButti K."/>
            <person name="Lindquist E.A."/>
            <person name="Lipzen A."/>
            <person name="Lundell T."/>
            <person name="Morin E."/>
            <person name="Murat C."/>
            <person name="Riley R."/>
            <person name="Ohm R."/>
            <person name="Sun H."/>
            <person name="Tunlid A."/>
            <person name="Henrissat B."/>
            <person name="Grigoriev I.V."/>
            <person name="Hibbett D.S."/>
            <person name="Martin F."/>
        </authorList>
    </citation>
    <scope>NUCLEOTIDE SEQUENCE [LARGE SCALE GENOMIC DNA]</scope>
    <source>
        <strain evidence="1 2">FD-317 M1</strain>
    </source>
</reference>
<gene>
    <name evidence="1" type="ORF">GYMLUDRAFT_252631</name>
</gene>